<protein>
    <recommendedName>
        <fullName evidence="4">ATP-binding protein</fullName>
    </recommendedName>
</protein>
<proteinExistence type="predicted"/>
<feature type="compositionally biased region" description="Basic and acidic residues" evidence="1">
    <location>
        <begin position="606"/>
        <end position="630"/>
    </location>
</feature>
<dbReference type="SUPFAM" id="SSF52540">
    <property type="entry name" value="P-loop containing nucleoside triphosphate hydrolases"/>
    <property type="match status" value="1"/>
</dbReference>
<sequence>MSYGQDSAIRLVRAFLDRPGEGRFPESRSLPVLYFTGPHHIGKTTLLTTLASRLRGNIPHALLDCAADKTLTRQTMLVRLALGLNEKCGMYGRLPFPRFAAALIAIRTPVSDIPGTAHREMTAALAKARGITRIRGILTEAVPGLASTTRFPGLKTILRLGLGLLIDLLLLIPSARKVLLGRGVAWHGVKNTDPVDRLVSMSQSAHARVPDRAALDEILLGAFLADLRDAFHVRRRAGRRVLNCVILLDNADAEAGKEFLRQLAKERGKEEAGPDPMTVVATVLPSAGESPFQADDERLPPVGPIEPYLGRPRLAIWLRNLTESQVGQMVQGKGALPIVGMSPPAHVRRVLYQFAGGHPWATDVLVDKLRDRPEQPLSEVLDDALTAQLRDRLLDGFSTAHVKVLTTCAAARDVGEMNRLEGLVEPGDLAVIHDRWSLLHTSGDAAVLQPVLRHLLLRELADRDDDSADGWPRVFTWLRERAGHDEFARHYHALALGEVESVVGWLVDRLGDPAQRPENLDAGPWLAALEAITAAPVRNPPARSPHKKVDTSWAGPWDSRPARVAYLVSGLQLAGDPLTGLDRRKLHKEIAGAYMALRGAAPSGRDVFEPETERHEELAREWPASKDTER</sequence>
<evidence type="ECO:0000256" key="1">
    <source>
        <dbReference type="SAM" id="MobiDB-lite"/>
    </source>
</evidence>
<reference evidence="3" key="1">
    <citation type="journal article" date="2019" name="Int. J. Syst. Evol. Microbiol.">
        <title>The Global Catalogue of Microorganisms (GCM) 10K type strain sequencing project: providing services to taxonomists for standard genome sequencing and annotation.</title>
        <authorList>
            <consortium name="The Broad Institute Genomics Platform"/>
            <consortium name="The Broad Institute Genome Sequencing Center for Infectious Disease"/>
            <person name="Wu L."/>
            <person name="Ma J."/>
        </authorList>
    </citation>
    <scope>NUCLEOTIDE SEQUENCE [LARGE SCALE GENOMIC DNA]</scope>
    <source>
        <strain evidence="3">JCM 17933</strain>
    </source>
</reference>
<feature type="region of interest" description="Disordered" evidence="1">
    <location>
        <begin position="601"/>
        <end position="630"/>
    </location>
</feature>
<organism evidence="2 3">
    <name type="scientific">Actinoallomurus oryzae</name>
    <dbReference type="NCBI Taxonomy" id="502180"/>
    <lineage>
        <taxon>Bacteria</taxon>
        <taxon>Bacillati</taxon>
        <taxon>Actinomycetota</taxon>
        <taxon>Actinomycetes</taxon>
        <taxon>Streptosporangiales</taxon>
        <taxon>Thermomonosporaceae</taxon>
        <taxon>Actinoallomurus</taxon>
    </lineage>
</organism>
<keyword evidence="3" id="KW-1185">Reference proteome</keyword>
<gene>
    <name evidence="2" type="ORF">GCM10023191_046990</name>
</gene>
<evidence type="ECO:0000313" key="3">
    <source>
        <dbReference type="Proteomes" id="UP001500503"/>
    </source>
</evidence>
<dbReference type="RefSeq" id="WP_345467214.1">
    <property type="nucleotide sequence ID" value="NZ_BAABHF010000024.1"/>
</dbReference>
<dbReference type="InterPro" id="IPR027417">
    <property type="entry name" value="P-loop_NTPase"/>
</dbReference>
<accession>A0ABP8Q9V7</accession>
<dbReference type="EMBL" id="BAABHF010000024">
    <property type="protein sequence ID" value="GAA4499680.1"/>
    <property type="molecule type" value="Genomic_DNA"/>
</dbReference>
<name>A0ABP8Q9V7_9ACTN</name>
<evidence type="ECO:0008006" key="4">
    <source>
        <dbReference type="Google" id="ProtNLM"/>
    </source>
</evidence>
<dbReference type="Proteomes" id="UP001500503">
    <property type="component" value="Unassembled WGS sequence"/>
</dbReference>
<comment type="caution">
    <text evidence="2">The sequence shown here is derived from an EMBL/GenBank/DDBJ whole genome shotgun (WGS) entry which is preliminary data.</text>
</comment>
<evidence type="ECO:0000313" key="2">
    <source>
        <dbReference type="EMBL" id="GAA4499680.1"/>
    </source>
</evidence>